<evidence type="ECO:0000256" key="3">
    <source>
        <dbReference type="ARBA" id="ARBA00001941"/>
    </source>
</evidence>
<dbReference type="HAMAP" id="MF_02227">
    <property type="entry name" value="RPE"/>
    <property type="match status" value="1"/>
</dbReference>
<dbReference type="PANTHER" id="PTHR11749">
    <property type="entry name" value="RIBULOSE-5-PHOSPHATE-3-EPIMERASE"/>
    <property type="match status" value="1"/>
</dbReference>
<gene>
    <name evidence="10" type="ORF">METZ01_LOCUS35276</name>
</gene>
<dbReference type="NCBIfam" id="TIGR01163">
    <property type="entry name" value="rpe"/>
    <property type="match status" value="1"/>
</dbReference>
<evidence type="ECO:0000256" key="5">
    <source>
        <dbReference type="ARBA" id="ARBA00001954"/>
    </source>
</evidence>
<evidence type="ECO:0000256" key="9">
    <source>
        <dbReference type="ARBA" id="ARBA00023235"/>
    </source>
</evidence>
<accession>A0A381QSR0</accession>
<dbReference type="Gene3D" id="3.20.20.70">
    <property type="entry name" value="Aldolase class I"/>
    <property type="match status" value="1"/>
</dbReference>
<dbReference type="Pfam" id="PF00834">
    <property type="entry name" value="Ribul_P_3_epim"/>
    <property type="match status" value="1"/>
</dbReference>
<evidence type="ECO:0000256" key="1">
    <source>
        <dbReference type="ARBA" id="ARBA00001782"/>
    </source>
</evidence>
<comment type="cofactor">
    <cofactor evidence="5">
        <name>Fe(2+)</name>
        <dbReference type="ChEBI" id="CHEBI:29033"/>
    </cofactor>
</comment>
<comment type="cofactor">
    <cofactor evidence="2">
        <name>Mn(2+)</name>
        <dbReference type="ChEBI" id="CHEBI:29035"/>
    </cofactor>
</comment>
<evidence type="ECO:0000256" key="4">
    <source>
        <dbReference type="ARBA" id="ARBA00001947"/>
    </source>
</evidence>
<dbReference type="PIRSF" id="PIRSF001461">
    <property type="entry name" value="RPE"/>
    <property type="match status" value="1"/>
</dbReference>
<dbReference type="InterPro" id="IPR000056">
    <property type="entry name" value="Ribul_P_3_epim-like"/>
</dbReference>
<evidence type="ECO:0000256" key="8">
    <source>
        <dbReference type="ARBA" id="ARBA00022723"/>
    </source>
</evidence>
<evidence type="ECO:0000256" key="7">
    <source>
        <dbReference type="ARBA" id="ARBA00013188"/>
    </source>
</evidence>
<dbReference type="EMBL" id="UINC01001505">
    <property type="protein sequence ID" value="SUZ82422.1"/>
    <property type="molecule type" value="Genomic_DNA"/>
</dbReference>
<dbReference type="GO" id="GO:0004750">
    <property type="term" value="F:D-ribulose-phosphate 3-epimerase activity"/>
    <property type="evidence" value="ECO:0007669"/>
    <property type="project" value="UniProtKB-EC"/>
</dbReference>
<comment type="similarity">
    <text evidence="6">Belongs to the ribulose-phosphate 3-epimerase family.</text>
</comment>
<dbReference type="GO" id="GO:0046872">
    <property type="term" value="F:metal ion binding"/>
    <property type="evidence" value="ECO:0007669"/>
    <property type="project" value="UniProtKB-KW"/>
</dbReference>
<protein>
    <recommendedName>
        <fullName evidence="7">ribulose-phosphate 3-epimerase</fullName>
        <ecNumber evidence="7">5.1.3.1</ecNumber>
    </recommendedName>
</protein>
<keyword evidence="9" id="KW-0413">Isomerase</keyword>
<proteinExistence type="inferred from homology"/>
<comment type="cofactor">
    <cofactor evidence="3">
        <name>Co(2+)</name>
        <dbReference type="ChEBI" id="CHEBI:48828"/>
    </cofactor>
</comment>
<evidence type="ECO:0000256" key="2">
    <source>
        <dbReference type="ARBA" id="ARBA00001936"/>
    </source>
</evidence>
<sequence length="215" mass="23922">MSIKVSPSILAADFGNIERECDLIDKSDADWFHLDVMDGIFVPNISFGMPIVKAIRKMTSKPLDVHLMITQPERYIEKFIDIGSDIISFHIEATNKMEENISIIKSKNVKVGIAINPDTPIGDLKDIISKIDLVCLMGVHPGFAGQKFIENTFDRLKQLKALIKDSNSKALIEVDGGVNENNHMDLKSLGADVLVAGSYIFNSEDYDVVIKKLKE</sequence>
<dbReference type="InterPro" id="IPR013785">
    <property type="entry name" value="Aldolase_TIM"/>
</dbReference>
<name>A0A381QSR0_9ZZZZ</name>
<dbReference type="InterPro" id="IPR011060">
    <property type="entry name" value="RibuloseP-bd_barrel"/>
</dbReference>
<dbReference type="FunFam" id="3.20.20.70:FF:000004">
    <property type="entry name" value="Ribulose-phosphate 3-epimerase"/>
    <property type="match status" value="1"/>
</dbReference>
<evidence type="ECO:0000313" key="10">
    <source>
        <dbReference type="EMBL" id="SUZ82422.1"/>
    </source>
</evidence>
<dbReference type="AlphaFoldDB" id="A0A381QSR0"/>
<dbReference type="GO" id="GO:0006098">
    <property type="term" value="P:pentose-phosphate shunt"/>
    <property type="evidence" value="ECO:0007669"/>
    <property type="project" value="InterPro"/>
</dbReference>
<keyword evidence="8" id="KW-0479">Metal-binding</keyword>
<evidence type="ECO:0000256" key="6">
    <source>
        <dbReference type="ARBA" id="ARBA00009541"/>
    </source>
</evidence>
<dbReference type="CDD" id="cd00429">
    <property type="entry name" value="RPE"/>
    <property type="match status" value="1"/>
</dbReference>
<reference evidence="10" key="1">
    <citation type="submission" date="2018-05" db="EMBL/GenBank/DDBJ databases">
        <authorList>
            <person name="Lanie J.A."/>
            <person name="Ng W.-L."/>
            <person name="Kazmierczak K.M."/>
            <person name="Andrzejewski T.M."/>
            <person name="Davidsen T.M."/>
            <person name="Wayne K.J."/>
            <person name="Tettelin H."/>
            <person name="Glass J.I."/>
            <person name="Rusch D."/>
            <person name="Podicherti R."/>
            <person name="Tsui H.-C.T."/>
            <person name="Winkler M.E."/>
        </authorList>
    </citation>
    <scope>NUCLEOTIDE SEQUENCE</scope>
</reference>
<dbReference type="SUPFAM" id="SSF51366">
    <property type="entry name" value="Ribulose-phoshate binding barrel"/>
    <property type="match status" value="1"/>
</dbReference>
<dbReference type="GO" id="GO:0005975">
    <property type="term" value="P:carbohydrate metabolic process"/>
    <property type="evidence" value="ECO:0007669"/>
    <property type="project" value="InterPro"/>
</dbReference>
<comment type="cofactor">
    <cofactor evidence="4">
        <name>Zn(2+)</name>
        <dbReference type="ChEBI" id="CHEBI:29105"/>
    </cofactor>
</comment>
<dbReference type="NCBIfam" id="NF004076">
    <property type="entry name" value="PRK05581.1-4"/>
    <property type="match status" value="1"/>
</dbReference>
<comment type="catalytic activity">
    <reaction evidence="1">
        <text>D-ribulose 5-phosphate = D-xylulose 5-phosphate</text>
        <dbReference type="Rhea" id="RHEA:13677"/>
        <dbReference type="ChEBI" id="CHEBI:57737"/>
        <dbReference type="ChEBI" id="CHEBI:58121"/>
        <dbReference type="EC" id="5.1.3.1"/>
    </reaction>
</comment>
<dbReference type="EC" id="5.1.3.1" evidence="7"/>
<dbReference type="GO" id="GO:0005737">
    <property type="term" value="C:cytoplasm"/>
    <property type="evidence" value="ECO:0007669"/>
    <property type="project" value="UniProtKB-ARBA"/>
</dbReference>
<organism evidence="10">
    <name type="scientific">marine metagenome</name>
    <dbReference type="NCBI Taxonomy" id="408172"/>
    <lineage>
        <taxon>unclassified sequences</taxon>
        <taxon>metagenomes</taxon>
        <taxon>ecological metagenomes</taxon>
    </lineage>
</organism>
<dbReference type="PROSITE" id="PS01085">
    <property type="entry name" value="RIBUL_P_3_EPIMER_1"/>
    <property type="match status" value="1"/>
</dbReference>
<dbReference type="InterPro" id="IPR026019">
    <property type="entry name" value="Ribul_P_3_epim"/>
</dbReference>